<dbReference type="HOGENOM" id="CLU_2891998_0_0_1"/>
<dbReference type="AlphaFoldDB" id="X0GMK4"/>
<name>X0GMK4_FUSOX</name>
<feature type="non-terminal residue" evidence="2">
    <location>
        <position position="1"/>
    </location>
</feature>
<evidence type="ECO:0000256" key="1">
    <source>
        <dbReference type="SAM" id="MobiDB-lite"/>
    </source>
</evidence>
<evidence type="ECO:0000313" key="2">
    <source>
        <dbReference type="EMBL" id="EXL64832.1"/>
    </source>
</evidence>
<dbReference type="Proteomes" id="UP000030676">
    <property type="component" value="Unassembled WGS sequence"/>
</dbReference>
<sequence length="64" mass="6919">PPAASQYWPEGLDVRNPGAAVEALQQVADAAPVSGAGYRDSESQRLESGSTWASRLEHVNQQRR</sequence>
<gene>
    <name evidence="2" type="ORF">FOPG_18922</name>
</gene>
<proteinExistence type="predicted"/>
<reference evidence="2" key="2">
    <citation type="submission" date="2014-03" db="EMBL/GenBank/DDBJ databases">
        <title>The Genome Annotation of Fusarium oxysporum PHW808.</title>
        <authorList>
            <consortium name="The Broad Institute Genomics Platform"/>
            <person name="Ma L.-J."/>
            <person name="Corby-Kistler H."/>
            <person name="Broz K."/>
            <person name="Gale L.R."/>
            <person name="Jonkers W."/>
            <person name="O'Donnell K."/>
            <person name="Ploetz R."/>
            <person name="Steinberg C."/>
            <person name="Schwartz D.C."/>
            <person name="VanEtten H."/>
            <person name="Zhou S."/>
            <person name="Young S.K."/>
            <person name="Zeng Q."/>
            <person name="Gargeya S."/>
            <person name="Fitzgerald M."/>
            <person name="Abouelleil A."/>
            <person name="Alvarado L."/>
            <person name="Chapman S.B."/>
            <person name="Gainer-Dewar J."/>
            <person name="Goldberg J."/>
            <person name="Griggs A."/>
            <person name="Gujja S."/>
            <person name="Hansen M."/>
            <person name="Howarth C."/>
            <person name="Imamovic A."/>
            <person name="Ireland A."/>
            <person name="Larimer J."/>
            <person name="McCowan C."/>
            <person name="Murphy C."/>
            <person name="Pearson M."/>
            <person name="Poon T.W."/>
            <person name="Priest M."/>
            <person name="Roberts A."/>
            <person name="Saif S."/>
            <person name="Shea T."/>
            <person name="Sykes S."/>
            <person name="Wortman J."/>
            <person name="Nusbaum C."/>
            <person name="Birren B."/>
        </authorList>
    </citation>
    <scope>NUCLEOTIDE SEQUENCE</scope>
    <source>
        <strain evidence="2">54008</strain>
    </source>
</reference>
<accession>X0GMK4</accession>
<feature type="region of interest" description="Disordered" evidence="1">
    <location>
        <begin position="32"/>
        <end position="64"/>
    </location>
</feature>
<reference evidence="2" key="1">
    <citation type="submission" date="2011-11" db="EMBL/GenBank/DDBJ databases">
        <title>The Genome Sequence of Fusarium oxysporum PHW808.</title>
        <authorList>
            <consortium name="The Broad Institute Genome Sequencing Platform"/>
            <person name="Ma L.-J."/>
            <person name="Gale L.R."/>
            <person name="Schwartz D.C."/>
            <person name="Zhou S."/>
            <person name="Corby-Kistler H."/>
            <person name="Young S.K."/>
            <person name="Zeng Q."/>
            <person name="Gargeya S."/>
            <person name="Fitzgerald M."/>
            <person name="Haas B."/>
            <person name="Abouelleil A."/>
            <person name="Alvarado L."/>
            <person name="Arachchi H.M."/>
            <person name="Berlin A."/>
            <person name="Brown A."/>
            <person name="Chapman S.B."/>
            <person name="Chen Z."/>
            <person name="Dunbar C."/>
            <person name="Freedman E."/>
            <person name="Gearin G."/>
            <person name="Goldberg J."/>
            <person name="Griggs A."/>
            <person name="Gujja S."/>
            <person name="Heiman D."/>
            <person name="Howarth C."/>
            <person name="Larson L."/>
            <person name="Lui A."/>
            <person name="MacDonald P.J.P."/>
            <person name="Montmayeur A."/>
            <person name="Murphy C."/>
            <person name="Neiman D."/>
            <person name="Pearson M."/>
            <person name="Priest M."/>
            <person name="Roberts A."/>
            <person name="Saif S."/>
            <person name="Shea T."/>
            <person name="Shenoy N."/>
            <person name="Sisk P."/>
            <person name="Stolte C."/>
            <person name="Sykes S."/>
            <person name="Wortman J."/>
            <person name="Nusbaum C."/>
            <person name="Birren B."/>
        </authorList>
    </citation>
    <scope>NUCLEOTIDE SEQUENCE [LARGE SCALE GENOMIC DNA]</scope>
    <source>
        <strain evidence="2">54008</strain>
    </source>
</reference>
<organism evidence="2">
    <name type="scientific">Fusarium oxysporum f. sp. conglutinans race 2 54008</name>
    <dbReference type="NCBI Taxonomy" id="1089457"/>
    <lineage>
        <taxon>Eukaryota</taxon>
        <taxon>Fungi</taxon>
        <taxon>Dikarya</taxon>
        <taxon>Ascomycota</taxon>
        <taxon>Pezizomycotina</taxon>
        <taxon>Sordariomycetes</taxon>
        <taxon>Hypocreomycetidae</taxon>
        <taxon>Hypocreales</taxon>
        <taxon>Nectriaceae</taxon>
        <taxon>Fusarium</taxon>
        <taxon>Fusarium oxysporum species complex</taxon>
    </lineage>
</organism>
<protein>
    <submittedName>
        <fullName evidence="2">Uncharacterized protein</fullName>
    </submittedName>
</protein>
<feature type="compositionally biased region" description="Basic and acidic residues" evidence="1">
    <location>
        <begin position="55"/>
        <end position="64"/>
    </location>
</feature>
<dbReference type="EMBL" id="KK033872">
    <property type="protein sequence ID" value="EXL64832.1"/>
    <property type="molecule type" value="Genomic_DNA"/>
</dbReference>